<organism evidence="1">
    <name type="scientific">Timema cristinae</name>
    <name type="common">Walking stick</name>
    <dbReference type="NCBI Taxonomy" id="61476"/>
    <lineage>
        <taxon>Eukaryota</taxon>
        <taxon>Metazoa</taxon>
        <taxon>Ecdysozoa</taxon>
        <taxon>Arthropoda</taxon>
        <taxon>Hexapoda</taxon>
        <taxon>Insecta</taxon>
        <taxon>Pterygota</taxon>
        <taxon>Neoptera</taxon>
        <taxon>Polyneoptera</taxon>
        <taxon>Phasmatodea</taxon>
        <taxon>Timematodea</taxon>
        <taxon>Timematoidea</taxon>
        <taxon>Timematidae</taxon>
        <taxon>Timema</taxon>
    </lineage>
</organism>
<evidence type="ECO:0000313" key="1">
    <source>
        <dbReference type="EMBL" id="CAD7408959.1"/>
    </source>
</evidence>
<reference evidence="1" key="1">
    <citation type="submission" date="2020-11" db="EMBL/GenBank/DDBJ databases">
        <authorList>
            <person name="Tran Van P."/>
        </authorList>
    </citation>
    <scope>NUCLEOTIDE SEQUENCE</scope>
</reference>
<accession>A0A7R9D6D3</accession>
<sequence>MPPPVHPNEIRTAISPSSAVELNTSSALANYATEAVFCAPDDGEIEVRISIGVINCVGNDMPERDPNLSHEILSPCRHNDKLIMIDHD</sequence>
<name>A0A7R9D6D3_TIMCR</name>
<gene>
    <name evidence="1" type="ORF">TCEB3V08_LOCUS9782</name>
</gene>
<proteinExistence type="predicted"/>
<dbReference type="EMBL" id="OC320853">
    <property type="protein sequence ID" value="CAD7408959.1"/>
    <property type="molecule type" value="Genomic_DNA"/>
</dbReference>
<dbReference type="AlphaFoldDB" id="A0A7R9D6D3"/>
<protein>
    <submittedName>
        <fullName evidence="1">Uncharacterized protein</fullName>
    </submittedName>
</protein>